<dbReference type="Proteomes" id="UP000070544">
    <property type="component" value="Unassembled WGS sequence"/>
</dbReference>
<comment type="similarity">
    <text evidence="1 4">Belongs to the CKS family.</text>
</comment>
<evidence type="ECO:0000256" key="1">
    <source>
        <dbReference type="ARBA" id="ARBA00007782"/>
    </source>
</evidence>
<dbReference type="SMART" id="SM01084">
    <property type="entry name" value="CKS"/>
    <property type="match status" value="1"/>
</dbReference>
<reference evidence="5 6" key="1">
    <citation type="journal article" date="2015" name="Genome Biol. Evol.">
        <title>Phylogenomic analyses indicate that early fungi evolved digesting cell walls of algal ancestors of land plants.</title>
        <authorList>
            <person name="Chang Y."/>
            <person name="Wang S."/>
            <person name="Sekimoto S."/>
            <person name="Aerts A.L."/>
            <person name="Choi C."/>
            <person name="Clum A."/>
            <person name="LaButti K.M."/>
            <person name="Lindquist E.A."/>
            <person name="Yee Ngan C."/>
            <person name="Ohm R.A."/>
            <person name="Salamov A.A."/>
            <person name="Grigoriev I.V."/>
            <person name="Spatafora J.W."/>
            <person name="Berbee M.L."/>
        </authorList>
    </citation>
    <scope>NUCLEOTIDE SEQUENCE [LARGE SCALE GENOMIC DNA]</scope>
    <source>
        <strain evidence="5 6">JEL478</strain>
    </source>
</reference>
<name>A0A139ANE1_GONPJ</name>
<keyword evidence="2 4" id="KW-0132">Cell division</keyword>
<organism evidence="5 6">
    <name type="scientific">Gonapodya prolifera (strain JEL478)</name>
    <name type="common">Monoblepharis prolifera</name>
    <dbReference type="NCBI Taxonomy" id="1344416"/>
    <lineage>
        <taxon>Eukaryota</taxon>
        <taxon>Fungi</taxon>
        <taxon>Fungi incertae sedis</taxon>
        <taxon>Chytridiomycota</taxon>
        <taxon>Chytridiomycota incertae sedis</taxon>
        <taxon>Monoblepharidomycetes</taxon>
        <taxon>Monoblepharidales</taxon>
        <taxon>Gonapodyaceae</taxon>
        <taxon>Gonapodya</taxon>
    </lineage>
</organism>
<protein>
    <recommendedName>
        <fullName evidence="4">Cyclin-dependent kinases regulatory subunit</fullName>
    </recommendedName>
</protein>
<dbReference type="PRINTS" id="PR00296">
    <property type="entry name" value="CYCLINKINASE"/>
</dbReference>
<dbReference type="EMBL" id="KQ965743">
    <property type="protein sequence ID" value="KXS18256.1"/>
    <property type="molecule type" value="Genomic_DNA"/>
</dbReference>
<gene>
    <name evidence="5" type="ORF">M427DRAFT_96267</name>
</gene>
<keyword evidence="5" id="KW-0418">Kinase</keyword>
<proteinExistence type="inferred from homology"/>
<feature type="non-terminal residue" evidence="5">
    <location>
        <position position="1"/>
    </location>
</feature>
<dbReference type="AlphaFoldDB" id="A0A139ANE1"/>
<sequence length="90" mass="10895">EEIFYSARYNDDKYEVKREPIMILPKQIARWLPKRILSEQEWRSFGIKQSVGWEHFMLHDPEPHILLFRREKDYQVKYSNATQTRGGLVG</sequence>
<evidence type="ECO:0000256" key="4">
    <source>
        <dbReference type="RuleBase" id="RU311113"/>
    </source>
</evidence>
<dbReference type="Pfam" id="PF01111">
    <property type="entry name" value="CKS"/>
    <property type="match status" value="1"/>
</dbReference>
<comment type="function">
    <text evidence="4">Binds to the catalytic subunit of the cyclin dependent kinases and is essential for their biological function.</text>
</comment>
<dbReference type="OMA" id="MSENEWR"/>
<evidence type="ECO:0000256" key="3">
    <source>
        <dbReference type="ARBA" id="ARBA00023306"/>
    </source>
</evidence>
<dbReference type="InterPro" id="IPR000789">
    <property type="entry name" value="Cyclin-dep_kinase_reg-sub"/>
</dbReference>
<dbReference type="PANTHER" id="PTHR23415">
    <property type="entry name" value="CYCLIN-DEPENDENT KINASES REGULATORY SUBUNIT/60S RIBOSOME SUBUNIT BIOGENESIS PROTEIN NIP7"/>
    <property type="match status" value="1"/>
</dbReference>
<dbReference type="GO" id="GO:0051301">
    <property type="term" value="P:cell division"/>
    <property type="evidence" value="ECO:0007669"/>
    <property type="project" value="UniProtKB-UniRule"/>
</dbReference>
<keyword evidence="3 4" id="KW-0131">Cell cycle</keyword>
<dbReference type="GO" id="GO:0016538">
    <property type="term" value="F:cyclin-dependent protein serine/threonine kinase regulator activity"/>
    <property type="evidence" value="ECO:0007669"/>
    <property type="project" value="InterPro"/>
</dbReference>
<accession>A0A139ANE1</accession>
<dbReference type="STRING" id="1344416.A0A139ANE1"/>
<dbReference type="GO" id="GO:0016301">
    <property type="term" value="F:kinase activity"/>
    <property type="evidence" value="ECO:0007669"/>
    <property type="project" value="UniProtKB-KW"/>
</dbReference>
<evidence type="ECO:0000256" key="2">
    <source>
        <dbReference type="ARBA" id="ARBA00022618"/>
    </source>
</evidence>
<dbReference type="InterPro" id="IPR036858">
    <property type="entry name" value="Cyclin-dep_kinase_reg-sub_sf"/>
</dbReference>
<keyword evidence="6" id="KW-1185">Reference proteome</keyword>
<evidence type="ECO:0000313" key="6">
    <source>
        <dbReference type="Proteomes" id="UP000070544"/>
    </source>
</evidence>
<dbReference type="SUPFAM" id="SSF55637">
    <property type="entry name" value="Cell cycle regulatory proteins"/>
    <property type="match status" value="1"/>
</dbReference>
<dbReference type="Gene3D" id="3.30.170.10">
    <property type="entry name" value="Cyclin-dependent kinase, regulatory subunit"/>
    <property type="match status" value="1"/>
</dbReference>
<keyword evidence="5" id="KW-0808">Transferase</keyword>
<dbReference type="OrthoDB" id="440676at2759"/>
<evidence type="ECO:0000313" key="5">
    <source>
        <dbReference type="EMBL" id="KXS18256.1"/>
    </source>
</evidence>
<dbReference type="PROSITE" id="PS00945">
    <property type="entry name" value="CKS_2"/>
    <property type="match status" value="1"/>
</dbReference>